<gene>
    <name evidence="1" type="ORF">PCOR1329_LOCUS83799</name>
</gene>
<proteinExistence type="predicted"/>
<sequence length="338" mass="38268">MIAQHREAFSSSALRLRVDGQDRAYKFMFAQKSPVVLRVSPLEQIEHFWEPRSVDSNNWETIGLDRPVRHIFEADLFTSMGWKDLPEVAAGDISVLFGLTHTGGREVASDSTWQPLEEILRVLPVKLSAGGGGGRPRVPKDELLKLQKDFPWLEGLIGDPESNSSGTRAGGSGDDHVDLPMFEESDDEVDVLLDELRARRADWATPDEIFDIDTDFRVTLLGGKWLAMHKGKACDAFRGQVRLNTAAARWVSRCGLQKSSRYDIDKFTERGAHMCAQVWRLAMHHFFCIWMGQPLTAYAFTQADFNSWKPPQEFLDLLPGLHVQAQERAQALVRFRPY</sequence>
<accession>A0ABN9Y9J4</accession>
<protein>
    <submittedName>
        <fullName evidence="1">Uncharacterized protein</fullName>
    </submittedName>
</protein>
<evidence type="ECO:0000313" key="2">
    <source>
        <dbReference type="Proteomes" id="UP001189429"/>
    </source>
</evidence>
<comment type="caution">
    <text evidence="1">The sequence shown here is derived from an EMBL/GenBank/DDBJ whole genome shotgun (WGS) entry which is preliminary data.</text>
</comment>
<keyword evidence="2" id="KW-1185">Reference proteome</keyword>
<reference evidence="1" key="1">
    <citation type="submission" date="2023-10" db="EMBL/GenBank/DDBJ databases">
        <authorList>
            <person name="Chen Y."/>
            <person name="Shah S."/>
            <person name="Dougan E. K."/>
            <person name="Thang M."/>
            <person name="Chan C."/>
        </authorList>
    </citation>
    <scope>NUCLEOTIDE SEQUENCE [LARGE SCALE GENOMIC DNA]</scope>
</reference>
<dbReference type="EMBL" id="CAUYUJ010022182">
    <property type="protein sequence ID" value="CAK0909365.1"/>
    <property type="molecule type" value="Genomic_DNA"/>
</dbReference>
<organism evidence="1 2">
    <name type="scientific">Prorocentrum cordatum</name>
    <dbReference type="NCBI Taxonomy" id="2364126"/>
    <lineage>
        <taxon>Eukaryota</taxon>
        <taxon>Sar</taxon>
        <taxon>Alveolata</taxon>
        <taxon>Dinophyceae</taxon>
        <taxon>Prorocentrales</taxon>
        <taxon>Prorocentraceae</taxon>
        <taxon>Prorocentrum</taxon>
    </lineage>
</organism>
<name>A0ABN9Y9J4_9DINO</name>
<evidence type="ECO:0000313" key="1">
    <source>
        <dbReference type="EMBL" id="CAK0909365.1"/>
    </source>
</evidence>
<dbReference type="Proteomes" id="UP001189429">
    <property type="component" value="Unassembled WGS sequence"/>
</dbReference>